<proteinExistence type="predicted"/>
<feature type="coiled-coil region" evidence="2">
    <location>
        <begin position="685"/>
        <end position="777"/>
    </location>
</feature>
<evidence type="ECO:0000256" key="1">
    <source>
        <dbReference type="PROSITE-ProRule" id="PRU00221"/>
    </source>
</evidence>
<dbReference type="Proteomes" id="UP001165060">
    <property type="component" value="Unassembled WGS sequence"/>
</dbReference>
<evidence type="ECO:0008006" key="6">
    <source>
        <dbReference type="Google" id="ProtNLM"/>
    </source>
</evidence>
<dbReference type="PROSITE" id="PS50082">
    <property type="entry name" value="WD_REPEATS_2"/>
    <property type="match status" value="1"/>
</dbReference>
<dbReference type="InterPro" id="IPR011047">
    <property type="entry name" value="Quinoprotein_ADH-like_sf"/>
</dbReference>
<feature type="coiled-coil region" evidence="2">
    <location>
        <begin position="978"/>
        <end position="1033"/>
    </location>
</feature>
<dbReference type="InterPro" id="IPR052993">
    <property type="entry name" value="CFA-57"/>
</dbReference>
<dbReference type="SUPFAM" id="SSF50998">
    <property type="entry name" value="Quinoprotein alcohol dehydrogenase-like"/>
    <property type="match status" value="1"/>
</dbReference>
<dbReference type="PANTHER" id="PTHR32215:SF0">
    <property type="entry name" value="CILIA- AND FLAGELLA-ASSOCIATED PROTEIN 57"/>
    <property type="match status" value="1"/>
</dbReference>
<evidence type="ECO:0000313" key="5">
    <source>
        <dbReference type="Proteomes" id="UP001165060"/>
    </source>
</evidence>
<gene>
    <name evidence="4" type="ORF">TeGR_g12980</name>
</gene>
<dbReference type="SUPFAM" id="SSF50978">
    <property type="entry name" value="WD40 repeat-like"/>
    <property type="match status" value="1"/>
</dbReference>
<evidence type="ECO:0000256" key="2">
    <source>
        <dbReference type="SAM" id="Coils"/>
    </source>
</evidence>
<dbReference type="PANTHER" id="PTHR32215">
    <property type="entry name" value="CILIA- AND FLAGELLA-ASSOCIATED PROTEIN 57"/>
    <property type="match status" value="1"/>
</dbReference>
<name>A0ABQ6N6B2_9STRA</name>
<evidence type="ECO:0000313" key="4">
    <source>
        <dbReference type="EMBL" id="GMI40894.1"/>
    </source>
</evidence>
<evidence type="ECO:0000256" key="3">
    <source>
        <dbReference type="SAM" id="MobiDB-lite"/>
    </source>
</evidence>
<keyword evidence="2" id="KW-0175">Coiled coil</keyword>
<feature type="compositionally biased region" description="Polar residues" evidence="3">
    <location>
        <begin position="1181"/>
        <end position="1200"/>
    </location>
</feature>
<keyword evidence="5" id="KW-1185">Reference proteome</keyword>
<dbReference type="EMBL" id="BRYB01002185">
    <property type="protein sequence ID" value="GMI40894.1"/>
    <property type="molecule type" value="Genomic_DNA"/>
</dbReference>
<dbReference type="Pfam" id="PF00400">
    <property type="entry name" value="WD40"/>
    <property type="match status" value="2"/>
</dbReference>
<feature type="region of interest" description="Disordered" evidence="3">
    <location>
        <begin position="1172"/>
        <end position="1200"/>
    </location>
</feature>
<dbReference type="InterPro" id="IPR036322">
    <property type="entry name" value="WD40_repeat_dom_sf"/>
</dbReference>
<dbReference type="Gene3D" id="2.130.10.10">
    <property type="entry name" value="YVTN repeat-like/Quinoprotein amine dehydrogenase"/>
    <property type="match status" value="2"/>
</dbReference>
<organism evidence="4 5">
    <name type="scientific">Tetraparma gracilis</name>
    <dbReference type="NCBI Taxonomy" id="2962635"/>
    <lineage>
        <taxon>Eukaryota</taxon>
        <taxon>Sar</taxon>
        <taxon>Stramenopiles</taxon>
        <taxon>Ochrophyta</taxon>
        <taxon>Bolidophyceae</taxon>
        <taxon>Parmales</taxon>
        <taxon>Triparmaceae</taxon>
        <taxon>Tetraparma</taxon>
    </lineage>
</organism>
<dbReference type="SMART" id="SM00320">
    <property type="entry name" value="WD40"/>
    <property type="match status" value="6"/>
</dbReference>
<dbReference type="InterPro" id="IPR001680">
    <property type="entry name" value="WD40_rpt"/>
</dbReference>
<protein>
    <recommendedName>
        <fullName evidence="6">Cilia- and flagella-associated protein 57</fullName>
    </recommendedName>
</protein>
<reference evidence="4 5" key="1">
    <citation type="journal article" date="2023" name="Commun. Biol.">
        <title>Genome analysis of Parmales, the sister group of diatoms, reveals the evolutionary specialization of diatoms from phago-mixotrophs to photoautotrophs.</title>
        <authorList>
            <person name="Ban H."/>
            <person name="Sato S."/>
            <person name="Yoshikawa S."/>
            <person name="Yamada K."/>
            <person name="Nakamura Y."/>
            <person name="Ichinomiya M."/>
            <person name="Sato N."/>
            <person name="Blanc-Mathieu R."/>
            <person name="Endo H."/>
            <person name="Kuwata A."/>
            <person name="Ogata H."/>
        </authorList>
    </citation>
    <scope>NUCLEOTIDE SEQUENCE [LARGE SCALE GENOMIC DNA]</scope>
</reference>
<sequence>MFIKEKRKVVVAQNIPNDKTIYFINVDKYDEQGTLSQESSEDMDSITVTATSGQLRSVSQGETSNEVLYTTSHDVAVAEHGESATPSLCVYNIRTLRKFKTLQYDKWACKSVVAMSFSADNQTLLTLGGGPDYILVCWNWNKAKAVGCISISPSDSPEILPTGLVWCPPQVSFSPLDSSVIAATSPNQISFYRLSAAPGTAPDAALRPIPSTPTDHAKLGGASCHTWLKAPEDHLVVGTTKGHIVVYDKSSLVCTLNASPSALLDPLAASSAGAAPAPSHTSVDSLVPLAKGFVAGCAQATFRVYHLAASRPSDPGDLFMCVQTFSVPGFGSALSSLSLSPTEDTMAAVLSDNQIFAVNMASMGAVKGEDIKEVMSLFHGPGAITGMDLCIRKPLAVTCGLDRTVRVWNYLDFKLEITKTFSEDPFSVAFHPSGLHLLVGFADKLRLMNLLMDDFRTYREFSVKMCKECQFSTGGQMFAAVNSNIIQVYDFYTGEKISDLRGHNSKVRGLYWSKDDSFLISCGQDGAVYQWNVEKGTRTGEFVQKGTMYNCAICNVDTVWAVGSDRLLKELELPDLTITKELDGAATLGQIALTNAEHAMFAGTSQEKKPGCVRAYAFPLTGEYLEYPCMGGPITRMRVSHNDQYLFVADETGCLCVFSVKDKNEKRSLTGKDAGSSVTAWSEEVLVTKSDLEEKQATMQELKNKVDELALHNEYQLRLKDMNYSEKIKEVTEKFTQDLEQDKNKFELLREEKNDMEMEYEERIKQMDEKHQHELQELESSYQQKIMGEVERYQQLCHERDLQRDRWEQQQAMLVNTHEKYVGELTEDFEQKVDEDKTLRMTYEEEKGDLQREFDEVRQQLEDDIDTEIQNLRSKYDQQLAAEREATLRFKGENGIMKKKFTVLQKEIEDQKEEIKLLLDKEKGLHEQIKALEREIQSHKREIKSRDDTIGEKEKKIYELKKKNQELEKFKFVLDYKIKELKRQIEPRETEISNMKSQIKDMDSELEQYHKSNAQLDLLIGELRAKLDSMQKNILGQRKVIGDQESLMRRCKSELHECAQVIQQPGALAEKISKLFQSHVTKQQVQKNEVDVNVQSEYQRHQQYLEKTLHALKIKFSKDVKAHKATNVRLMEENIQIIQEISRQRDENKLTKQMLQARLGDFKLKMAKMGGAAGMGRGETPGSTSPRLSSSNSIAGNAQLEANKQRIMDLRKSVQEMEEKVIAQRPFSREVLPPV</sequence>
<feature type="repeat" description="WD" evidence="1">
    <location>
        <begin position="500"/>
        <end position="541"/>
    </location>
</feature>
<comment type="caution">
    <text evidence="4">The sequence shown here is derived from an EMBL/GenBank/DDBJ whole genome shotgun (WGS) entry which is preliminary data.</text>
</comment>
<dbReference type="PROSITE" id="PS50294">
    <property type="entry name" value="WD_REPEATS_REGION"/>
    <property type="match status" value="1"/>
</dbReference>
<keyword evidence="1" id="KW-0853">WD repeat</keyword>
<dbReference type="Gene3D" id="1.10.287.1490">
    <property type="match status" value="1"/>
</dbReference>
<dbReference type="InterPro" id="IPR015943">
    <property type="entry name" value="WD40/YVTN_repeat-like_dom_sf"/>
</dbReference>
<feature type="coiled-coil region" evidence="2">
    <location>
        <begin position="901"/>
        <end position="949"/>
    </location>
</feature>
<accession>A0ABQ6N6B2</accession>